<dbReference type="InterPro" id="IPR046802">
    <property type="entry name" value="OpcA_G6PD_C"/>
</dbReference>
<dbReference type="AlphaFoldDB" id="A0A6J4H334"/>
<evidence type="ECO:0000259" key="2">
    <source>
        <dbReference type="Pfam" id="PF20171"/>
    </source>
</evidence>
<dbReference type="Pfam" id="PF20171">
    <property type="entry name" value="OpcA_G6PD_C"/>
    <property type="match status" value="1"/>
</dbReference>
<evidence type="ECO:0000313" key="3">
    <source>
        <dbReference type="EMBL" id="CAA9213595.1"/>
    </source>
</evidence>
<dbReference type="PANTHER" id="PTHR38658">
    <property type="entry name" value="OXPP CYCLE PROTEIN OPCA-RELATED"/>
    <property type="match status" value="1"/>
</dbReference>
<dbReference type="InterPro" id="IPR046801">
    <property type="entry name" value="OpcA_G6PD_N"/>
</dbReference>
<feature type="non-terminal residue" evidence="3">
    <location>
        <position position="316"/>
    </location>
</feature>
<name>A0A6J4H334_9CHLR</name>
<gene>
    <name evidence="3" type="ORF">AVDCRST_MAG93-134</name>
</gene>
<dbReference type="InterPro" id="IPR004555">
    <property type="entry name" value="G6PDH_assembly_OpcA"/>
</dbReference>
<dbReference type="EMBL" id="CADCTR010000043">
    <property type="protein sequence ID" value="CAA9213595.1"/>
    <property type="molecule type" value="Genomic_DNA"/>
</dbReference>
<dbReference type="PANTHER" id="PTHR38658:SF1">
    <property type="entry name" value="OXPP CYCLE PROTEIN OPCA-RELATED"/>
    <property type="match status" value="1"/>
</dbReference>
<feature type="domain" description="Glucose-6-phosphate dehydrogenase assembly protein OpcA N-terminal" evidence="1">
    <location>
        <begin position="64"/>
        <end position="174"/>
    </location>
</feature>
<feature type="domain" description="Glucose-6-phosphate dehydrogenase assembly protein OpcA C-terminal" evidence="2">
    <location>
        <begin position="186"/>
        <end position="265"/>
    </location>
</feature>
<organism evidence="3">
    <name type="scientific">uncultured Chloroflexia bacterium</name>
    <dbReference type="NCBI Taxonomy" id="1672391"/>
    <lineage>
        <taxon>Bacteria</taxon>
        <taxon>Bacillati</taxon>
        <taxon>Chloroflexota</taxon>
        <taxon>Chloroflexia</taxon>
        <taxon>environmental samples</taxon>
    </lineage>
</organism>
<evidence type="ECO:0000259" key="1">
    <source>
        <dbReference type="Pfam" id="PF10128"/>
    </source>
</evidence>
<protein>
    <submittedName>
        <fullName evidence="3">Uncharacterized protein</fullName>
    </submittedName>
</protein>
<proteinExistence type="predicted"/>
<dbReference type="Pfam" id="PF10128">
    <property type="entry name" value="OpcA_G6PD_assem"/>
    <property type="match status" value="1"/>
</dbReference>
<reference evidence="3" key="1">
    <citation type="submission" date="2020-02" db="EMBL/GenBank/DDBJ databases">
        <authorList>
            <person name="Meier V. D."/>
        </authorList>
    </citation>
    <scope>NUCLEOTIDE SEQUENCE</scope>
    <source>
        <strain evidence="3">AVDCRST_MAG93</strain>
    </source>
</reference>
<accession>A0A6J4H334</accession>
<sequence>MSETAPTIRESDADQLQPEAIERTLRGLWQDMVKQNTDVTQVRMLNLLAFFPEQPSMEVRQAINAIAVQHPGRAITLAPDEHAPRVETTIACRTGGEKLRACGEQIVLRGTVNGEPVHSLAIALLLGGLPITVWWHGTVNFDDHVFHQLAATADHVVLDSRTWPGPIAQLPLLAQMLHTDNQHAWISDLRWVALTSWRRIIAHSFDVTAARQILPEIGEISIEYGAQEGAVVDAIYLAAWWMSRTGRVQARLEHNTTEIVLRTRSAPGTQRRDLRIALRAVQSEESINRIEVLCTGERYGRVLFEALPGKRAVRTE</sequence>